<reference evidence="1" key="1">
    <citation type="journal article" date="2020" name="Stud. Mycol.">
        <title>101 Dothideomycetes genomes: a test case for predicting lifestyles and emergence of pathogens.</title>
        <authorList>
            <person name="Haridas S."/>
            <person name="Albert R."/>
            <person name="Binder M."/>
            <person name="Bloem J."/>
            <person name="Labutti K."/>
            <person name="Salamov A."/>
            <person name="Andreopoulos B."/>
            <person name="Baker S."/>
            <person name="Barry K."/>
            <person name="Bills G."/>
            <person name="Bluhm B."/>
            <person name="Cannon C."/>
            <person name="Castanera R."/>
            <person name="Culley D."/>
            <person name="Daum C."/>
            <person name="Ezra D."/>
            <person name="Gonzalez J."/>
            <person name="Henrissat B."/>
            <person name="Kuo A."/>
            <person name="Liang C."/>
            <person name="Lipzen A."/>
            <person name="Lutzoni F."/>
            <person name="Magnuson J."/>
            <person name="Mondo S."/>
            <person name="Nolan M."/>
            <person name="Ohm R."/>
            <person name="Pangilinan J."/>
            <person name="Park H.-J."/>
            <person name="Ramirez L."/>
            <person name="Alfaro M."/>
            <person name="Sun H."/>
            <person name="Tritt A."/>
            <person name="Yoshinaga Y."/>
            <person name="Zwiers L.-H."/>
            <person name="Turgeon B."/>
            <person name="Goodwin S."/>
            <person name="Spatafora J."/>
            <person name="Crous P."/>
            <person name="Grigoriev I."/>
        </authorList>
    </citation>
    <scope>NUCLEOTIDE SEQUENCE</scope>
    <source>
        <strain evidence="1">CBS 109.77</strain>
    </source>
</reference>
<gene>
    <name evidence="1" type="ORF">K505DRAFT_149077</name>
</gene>
<dbReference type="EMBL" id="MU002505">
    <property type="protein sequence ID" value="KAF2786263.1"/>
    <property type="molecule type" value="Genomic_DNA"/>
</dbReference>
<keyword evidence="2" id="KW-1185">Reference proteome</keyword>
<dbReference type="Proteomes" id="UP000799757">
    <property type="component" value="Unassembled WGS sequence"/>
</dbReference>
<evidence type="ECO:0000313" key="2">
    <source>
        <dbReference type="Proteomes" id="UP000799757"/>
    </source>
</evidence>
<dbReference type="AlphaFoldDB" id="A0A6A6WQM2"/>
<accession>A0A6A6WQM2</accession>
<protein>
    <submittedName>
        <fullName evidence="1">Uncharacterized protein</fullName>
    </submittedName>
</protein>
<proteinExistence type="predicted"/>
<evidence type="ECO:0000313" key="1">
    <source>
        <dbReference type="EMBL" id="KAF2786263.1"/>
    </source>
</evidence>
<sequence>MWSCRGTVRHPPLRRQNPCRTPTTLERRPILLATALQTLQVGAMSMRNKTWRPDESRWRRIGRCGSQLYLKLLSTYLGRWTRNIHISIMRTRLNGTFEPNEGSPTYLNSPKFLSAAEAFLSFSSALDSWPECAFYNSLPLR</sequence>
<name>A0A6A6WQM2_9PLEO</name>
<organism evidence="1 2">
    <name type="scientific">Melanomma pulvis-pyrius CBS 109.77</name>
    <dbReference type="NCBI Taxonomy" id="1314802"/>
    <lineage>
        <taxon>Eukaryota</taxon>
        <taxon>Fungi</taxon>
        <taxon>Dikarya</taxon>
        <taxon>Ascomycota</taxon>
        <taxon>Pezizomycotina</taxon>
        <taxon>Dothideomycetes</taxon>
        <taxon>Pleosporomycetidae</taxon>
        <taxon>Pleosporales</taxon>
        <taxon>Melanommataceae</taxon>
        <taxon>Melanomma</taxon>
    </lineage>
</organism>